<dbReference type="OrthoDB" id="5792673at2759"/>
<gene>
    <name evidence="2" type="ORF">CQW23_24882</name>
</gene>
<dbReference type="AlphaFoldDB" id="A0A2G2VW43"/>
<evidence type="ECO:0000256" key="1">
    <source>
        <dbReference type="SAM" id="MobiDB-lite"/>
    </source>
</evidence>
<evidence type="ECO:0000313" key="2">
    <source>
        <dbReference type="EMBL" id="PHT37182.1"/>
    </source>
</evidence>
<dbReference type="STRING" id="33114.A0A2G2VW43"/>
<organism evidence="2 3">
    <name type="scientific">Capsicum baccatum</name>
    <name type="common">Peruvian pepper</name>
    <dbReference type="NCBI Taxonomy" id="33114"/>
    <lineage>
        <taxon>Eukaryota</taxon>
        <taxon>Viridiplantae</taxon>
        <taxon>Streptophyta</taxon>
        <taxon>Embryophyta</taxon>
        <taxon>Tracheophyta</taxon>
        <taxon>Spermatophyta</taxon>
        <taxon>Magnoliopsida</taxon>
        <taxon>eudicotyledons</taxon>
        <taxon>Gunneridae</taxon>
        <taxon>Pentapetalae</taxon>
        <taxon>asterids</taxon>
        <taxon>lamiids</taxon>
        <taxon>Solanales</taxon>
        <taxon>Solanaceae</taxon>
        <taxon>Solanoideae</taxon>
        <taxon>Capsiceae</taxon>
        <taxon>Capsicum</taxon>
    </lineage>
</organism>
<reference evidence="2 3" key="1">
    <citation type="journal article" date="2017" name="Genome Biol.">
        <title>New reference genome sequences of hot pepper reveal the massive evolution of plant disease-resistance genes by retroduplication.</title>
        <authorList>
            <person name="Kim S."/>
            <person name="Park J."/>
            <person name="Yeom S.I."/>
            <person name="Kim Y.M."/>
            <person name="Seo E."/>
            <person name="Kim K.T."/>
            <person name="Kim M.S."/>
            <person name="Lee J.M."/>
            <person name="Cheong K."/>
            <person name="Shin H.S."/>
            <person name="Kim S.B."/>
            <person name="Han K."/>
            <person name="Lee J."/>
            <person name="Park M."/>
            <person name="Lee H.A."/>
            <person name="Lee H.Y."/>
            <person name="Lee Y."/>
            <person name="Oh S."/>
            <person name="Lee J.H."/>
            <person name="Choi E."/>
            <person name="Choi E."/>
            <person name="Lee S.E."/>
            <person name="Jeon J."/>
            <person name="Kim H."/>
            <person name="Choi G."/>
            <person name="Song H."/>
            <person name="Lee J."/>
            <person name="Lee S.C."/>
            <person name="Kwon J.K."/>
            <person name="Lee H.Y."/>
            <person name="Koo N."/>
            <person name="Hong Y."/>
            <person name="Kim R.W."/>
            <person name="Kang W.H."/>
            <person name="Huh J.H."/>
            <person name="Kang B.C."/>
            <person name="Yang T.J."/>
            <person name="Lee Y.H."/>
            <person name="Bennetzen J.L."/>
            <person name="Choi D."/>
        </authorList>
    </citation>
    <scope>NUCLEOTIDE SEQUENCE [LARGE SCALE GENOMIC DNA]</scope>
    <source>
        <strain evidence="3">cv. PBC81</strain>
    </source>
</reference>
<evidence type="ECO:0000313" key="3">
    <source>
        <dbReference type="Proteomes" id="UP000224567"/>
    </source>
</evidence>
<dbReference type="EMBL" id="MLFT02000010">
    <property type="protein sequence ID" value="PHT37182.1"/>
    <property type="molecule type" value="Genomic_DNA"/>
</dbReference>
<name>A0A2G2VW43_CAPBA</name>
<feature type="region of interest" description="Disordered" evidence="1">
    <location>
        <begin position="1"/>
        <end position="23"/>
    </location>
</feature>
<proteinExistence type="predicted"/>
<sequence>MEQGGFGSDSGTPPGPIDKSKVLDVKPLRCLVPVFPTPNGMTSTNPQPSPFVCVPPSGPFPPGVSPFYPFLSPNDSGRSAENQEGFGFGTPISPVPLNSFRTPTANGDAGPRRPGRPRSAANGLATDDDDSQHNDQ</sequence>
<accession>A0A2G2VW43</accession>
<dbReference type="GO" id="GO:0008168">
    <property type="term" value="F:methyltransferase activity"/>
    <property type="evidence" value="ECO:0007669"/>
    <property type="project" value="UniProtKB-KW"/>
</dbReference>
<comment type="caution">
    <text evidence="2">The sequence shown here is derived from an EMBL/GenBank/DDBJ whole genome shotgun (WGS) entry which is preliminary data.</text>
</comment>
<reference evidence="3" key="2">
    <citation type="journal article" date="2017" name="J. Anim. Genet.">
        <title>Multiple reference genome sequences of hot pepper reveal the massive evolution of plant disease resistance genes by retroduplication.</title>
        <authorList>
            <person name="Kim S."/>
            <person name="Park J."/>
            <person name="Yeom S.-I."/>
            <person name="Kim Y.-M."/>
            <person name="Seo E."/>
            <person name="Kim K.-T."/>
            <person name="Kim M.-S."/>
            <person name="Lee J.M."/>
            <person name="Cheong K."/>
            <person name="Shin H.-S."/>
            <person name="Kim S.-B."/>
            <person name="Han K."/>
            <person name="Lee J."/>
            <person name="Park M."/>
            <person name="Lee H.-A."/>
            <person name="Lee H.-Y."/>
            <person name="Lee Y."/>
            <person name="Oh S."/>
            <person name="Lee J.H."/>
            <person name="Choi E."/>
            <person name="Choi E."/>
            <person name="Lee S.E."/>
            <person name="Jeon J."/>
            <person name="Kim H."/>
            <person name="Choi G."/>
            <person name="Song H."/>
            <person name="Lee J."/>
            <person name="Lee S.-C."/>
            <person name="Kwon J.-K."/>
            <person name="Lee H.-Y."/>
            <person name="Koo N."/>
            <person name="Hong Y."/>
            <person name="Kim R.W."/>
            <person name="Kang W.-H."/>
            <person name="Huh J.H."/>
            <person name="Kang B.-C."/>
            <person name="Yang T.-J."/>
            <person name="Lee Y.-H."/>
            <person name="Bennetzen J.L."/>
            <person name="Choi D."/>
        </authorList>
    </citation>
    <scope>NUCLEOTIDE SEQUENCE [LARGE SCALE GENOMIC DNA]</scope>
    <source>
        <strain evidence="3">cv. PBC81</strain>
    </source>
</reference>
<feature type="compositionally biased region" description="Polar residues" evidence="1">
    <location>
        <begin position="73"/>
        <end position="82"/>
    </location>
</feature>
<feature type="region of interest" description="Disordered" evidence="1">
    <location>
        <begin position="66"/>
        <end position="136"/>
    </location>
</feature>
<dbReference type="Proteomes" id="UP000224567">
    <property type="component" value="Unassembled WGS sequence"/>
</dbReference>
<protein>
    <submittedName>
        <fullName evidence="2">Histone-lysine N-methyltransferase, H3 lysine-9 specific SUVH1</fullName>
    </submittedName>
</protein>
<dbReference type="GO" id="GO:0032259">
    <property type="term" value="P:methylation"/>
    <property type="evidence" value="ECO:0007669"/>
    <property type="project" value="UniProtKB-KW"/>
</dbReference>
<keyword evidence="3" id="KW-1185">Reference proteome</keyword>